<dbReference type="Pfam" id="PF13193">
    <property type="entry name" value="AMP-binding_C"/>
    <property type="match status" value="1"/>
</dbReference>
<dbReference type="GO" id="GO:0016874">
    <property type="term" value="F:ligase activity"/>
    <property type="evidence" value="ECO:0007669"/>
    <property type="project" value="UniProtKB-KW"/>
</dbReference>
<dbReference type="Gene3D" id="3.30.300.30">
    <property type="match status" value="1"/>
</dbReference>
<evidence type="ECO:0000256" key="3">
    <source>
        <dbReference type="ARBA" id="ARBA00022832"/>
    </source>
</evidence>
<dbReference type="PANTHER" id="PTHR43859">
    <property type="entry name" value="ACYL-ACTIVATING ENZYME"/>
    <property type="match status" value="1"/>
</dbReference>
<dbReference type="InterPro" id="IPR025110">
    <property type="entry name" value="AMP-bd_C"/>
</dbReference>
<comment type="similarity">
    <text evidence="1">Belongs to the ATP-dependent AMP-binding enzyme family.</text>
</comment>
<dbReference type="InterPro" id="IPR042099">
    <property type="entry name" value="ANL_N_sf"/>
</dbReference>
<dbReference type="NCBIfam" id="NF004837">
    <property type="entry name" value="PRK06187.1"/>
    <property type="match status" value="1"/>
</dbReference>
<keyword evidence="3" id="KW-0276">Fatty acid metabolism</keyword>
<evidence type="ECO:0000259" key="5">
    <source>
        <dbReference type="Pfam" id="PF00501"/>
    </source>
</evidence>
<dbReference type="PANTHER" id="PTHR43859:SF4">
    <property type="entry name" value="BUTANOATE--COA LIGASE AAE1-RELATED"/>
    <property type="match status" value="1"/>
</dbReference>
<dbReference type="SUPFAM" id="SSF56801">
    <property type="entry name" value="Acetyl-CoA synthetase-like"/>
    <property type="match status" value="1"/>
</dbReference>
<proteinExistence type="inferred from homology"/>
<dbReference type="Pfam" id="PF00501">
    <property type="entry name" value="AMP-binding"/>
    <property type="match status" value="1"/>
</dbReference>
<feature type="domain" description="AMP-dependent synthetase/ligase" evidence="5">
    <location>
        <begin position="26"/>
        <end position="418"/>
    </location>
</feature>
<protein>
    <submittedName>
        <fullName evidence="7">Fatty-acid--CoA ligase</fullName>
    </submittedName>
</protein>
<feature type="domain" description="AMP-binding enzyme C-terminal" evidence="6">
    <location>
        <begin position="470"/>
        <end position="550"/>
    </location>
</feature>
<organism evidence="7 8">
    <name type="scientific">Candidatus Abyssobacteria bacterium SURF_17</name>
    <dbReference type="NCBI Taxonomy" id="2093361"/>
    <lineage>
        <taxon>Bacteria</taxon>
        <taxon>Pseudomonadati</taxon>
        <taxon>Candidatus Hydrogenedentota</taxon>
        <taxon>Candidatus Abyssobacteria</taxon>
    </lineage>
</organism>
<gene>
    <name evidence="7" type="ORF">C4532_17560</name>
</gene>
<dbReference type="InterPro" id="IPR000873">
    <property type="entry name" value="AMP-dep_synth/lig_dom"/>
</dbReference>
<evidence type="ECO:0000313" key="7">
    <source>
        <dbReference type="EMBL" id="RJP65538.1"/>
    </source>
</evidence>
<evidence type="ECO:0000256" key="2">
    <source>
        <dbReference type="ARBA" id="ARBA00022598"/>
    </source>
</evidence>
<dbReference type="GO" id="GO:0006631">
    <property type="term" value="P:fatty acid metabolic process"/>
    <property type="evidence" value="ECO:0007669"/>
    <property type="project" value="UniProtKB-KW"/>
</dbReference>
<dbReference type="InterPro" id="IPR045851">
    <property type="entry name" value="AMP-bd_C_sf"/>
</dbReference>
<dbReference type="Proteomes" id="UP000285961">
    <property type="component" value="Unassembled WGS sequence"/>
</dbReference>
<keyword evidence="2 7" id="KW-0436">Ligase</keyword>
<evidence type="ECO:0000259" key="6">
    <source>
        <dbReference type="Pfam" id="PF13193"/>
    </source>
</evidence>
<evidence type="ECO:0000256" key="4">
    <source>
        <dbReference type="ARBA" id="ARBA00023098"/>
    </source>
</evidence>
<evidence type="ECO:0000256" key="1">
    <source>
        <dbReference type="ARBA" id="ARBA00006432"/>
    </source>
</evidence>
<sequence>MEPRTYPEFSTHYPLLLTTFMKRPVRFYPQETGVVYRNPDSGQYYRFTWSEWYERVSRLAGALGKTLGVKCGKPGDRVATMAFNHHRHLELYYAVPCTGTVLHPINVRLSLDHIVHTITHAEDKVVFFDDSLLPMVERIYEKIKHTVEKFVYMSDAPGRPQTSIGPLYEYEELLAGQPPSFAWPNLDEDTPATLCYTTATTGMPKGVMFTHRQLYLFTLHTMLGRSWNSDPASVHLGESAVSMINTPLFHIHGWGAPYMCAFAANKMVLPGRFTVEGFCELTQTEKVTTSGLVPTMLAMLVEYEELGKYDLSSLKNVSIGGAALPLGLRSKAERMIPGFNPISGYGMTETAPTTIVSFIKKSLAHLPKEKLDEIRVKTGLPLPGLEVEVVGESGRSVPRDNETIGEIVIRGPWVMEEYQKDPQKTAEAWRDGWFHTGDMAKVDAENYVTIVDRMTDMIRSGSEMVPCVLLENLTATADFILEAVYVGAPDPKWGERPFAIVKLVPGAEEDEEDIMKFLETEGVAKGKITKWMLPDYVLITIEIPKTSVGKFDKRTIKVRLDEFLAKARRMHEPPKSTKRR</sequence>
<comment type="caution">
    <text evidence="7">The sequence shown here is derived from an EMBL/GenBank/DDBJ whole genome shotgun (WGS) entry which is preliminary data.</text>
</comment>
<name>A0A419EQE5_9BACT</name>
<reference evidence="7 8" key="1">
    <citation type="journal article" date="2017" name="ISME J.">
        <title>Energy and carbon metabolisms in a deep terrestrial subsurface fluid microbial community.</title>
        <authorList>
            <person name="Momper L."/>
            <person name="Jungbluth S.P."/>
            <person name="Lee M.D."/>
            <person name="Amend J.P."/>
        </authorList>
    </citation>
    <scope>NUCLEOTIDE SEQUENCE [LARGE SCALE GENOMIC DNA]</scope>
    <source>
        <strain evidence="7">SURF_17</strain>
    </source>
</reference>
<dbReference type="EMBL" id="QZKI01000125">
    <property type="protein sequence ID" value="RJP65538.1"/>
    <property type="molecule type" value="Genomic_DNA"/>
</dbReference>
<accession>A0A419EQE5</accession>
<dbReference type="AlphaFoldDB" id="A0A419EQE5"/>
<keyword evidence="4" id="KW-0443">Lipid metabolism</keyword>
<dbReference type="Gene3D" id="3.40.50.12780">
    <property type="entry name" value="N-terminal domain of ligase-like"/>
    <property type="match status" value="1"/>
</dbReference>
<evidence type="ECO:0000313" key="8">
    <source>
        <dbReference type="Proteomes" id="UP000285961"/>
    </source>
</evidence>